<proteinExistence type="predicted"/>
<sequence>MNHDSDVIGFKFVSPLPHVEIKFNHPDETLQQIEGLTGPIDRVGSNLVTSITLKTNIKTYGPYGNPGVGTHFNSGIGKIMGFWGNWGWAVDKIGIHIQVSPVQIQGPWGGPGGNSFDDGLATGIQGFKIKSTSKALYSLTFKYDKCGELFTSPPHGNAPSHINAHVDKIKFNYLNKYLQQIEGLSGPIEGVGSNLITSIMFKTNVKSYGPYGNRGGGTPFKSGIAKILNFWGSSSYALDRLAVRIGELA</sequence>
<dbReference type="PROSITE" id="PS51752">
    <property type="entry name" value="JACALIN_LECTIN"/>
    <property type="match status" value="2"/>
</dbReference>
<feature type="domain" description="Jacalin-type lectin" evidence="1">
    <location>
        <begin position="102"/>
        <end position="247"/>
    </location>
</feature>
<dbReference type="PANTHER" id="PTHR47293:SF15">
    <property type="entry name" value="JACALIN-RELATED LECTIN 19"/>
    <property type="match status" value="1"/>
</dbReference>
<dbReference type="Proteomes" id="UP001497444">
    <property type="component" value="Chromosome 15"/>
</dbReference>
<reference evidence="2" key="1">
    <citation type="submission" date="2024-02" db="EMBL/GenBank/DDBJ databases">
        <authorList>
            <consortium name="ELIXIR-Norway"/>
            <consortium name="Elixir Norway"/>
        </authorList>
    </citation>
    <scope>NUCLEOTIDE SEQUENCE</scope>
</reference>
<feature type="domain" description="Jacalin-type lectin" evidence="1">
    <location>
        <begin position="1"/>
        <end position="99"/>
    </location>
</feature>
<organism evidence="2 3">
    <name type="scientific">Sphagnum jensenii</name>
    <dbReference type="NCBI Taxonomy" id="128206"/>
    <lineage>
        <taxon>Eukaryota</taxon>
        <taxon>Viridiplantae</taxon>
        <taxon>Streptophyta</taxon>
        <taxon>Embryophyta</taxon>
        <taxon>Bryophyta</taxon>
        <taxon>Sphagnophytina</taxon>
        <taxon>Sphagnopsida</taxon>
        <taxon>Sphagnales</taxon>
        <taxon>Sphagnaceae</taxon>
        <taxon>Sphagnum</taxon>
    </lineage>
</organism>
<dbReference type="InterPro" id="IPR036404">
    <property type="entry name" value="Jacalin-like_lectin_dom_sf"/>
</dbReference>
<protein>
    <recommendedName>
        <fullName evidence="1">Jacalin-type lectin domain-containing protein</fullName>
    </recommendedName>
</protein>
<dbReference type="EMBL" id="OZ020110">
    <property type="protein sequence ID" value="CAK9263520.1"/>
    <property type="molecule type" value="Genomic_DNA"/>
</dbReference>
<evidence type="ECO:0000259" key="1">
    <source>
        <dbReference type="PROSITE" id="PS51752"/>
    </source>
</evidence>
<dbReference type="PANTHER" id="PTHR47293">
    <property type="entry name" value="JACALIN-RELATED LECTIN 3"/>
    <property type="match status" value="1"/>
</dbReference>
<dbReference type="Pfam" id="PF01419">
    <property type="entry name" value="Jacalin"/>
    <property type="match status" value="2"/>
</dbReference>
<keyword evidence="3" id="KW-1185">Reference proteome</keyword>
<dbReference type="InterPro" id="IPR001229">
    <property type="entry name" value="Jacalin-like_lectin_dom"/>
</dbReference>
<accession>A0ABP0WDR4</accession>
<gene>
    <name evidence="2" type="ORF">CSSPJE1EN1_LOCUS8998</name>
</gene>
<evidence type="ECO:0000313" key="3">
    <source>
        <dbReference type="Proteomes" id="UP001497444"/>
    </source>
</evidence>
<evidence type="ECO:0000313" key="2">
    <source>
        <dbReference type="EMBL" id="CAK9263520.1"/>
    </source>
</evidence>
<name>A0ABP0WDR4_9BRYO</name>
<dbReference type="SUPFAM" id="SSF51101">
    <property type="entry name" value="Mannose-binding lectins"/>
    <property type="match status" value="2"/>
</dbReference>
<dbReference type="Gene3D" id="2.100.10.30">
    <property type="entry name" value="Jacalin-like lectin domain"/>
    <property type="match status" value="2"/>
</dbReference>
<dbReference type="SMART" id="SM00915">
    <property type="entry name" value="Jacalin"/>
    <property type="match status" value="2"/>
</dbReference>